<comment type="caution">
    <text evidence="1">The sequence shown here is derived from an EMBL/GenBank/DDBJ whole genome shotgun (WGS) entry which is preliminary data.</text>
</comment>
<dbReference type="EMBL" id="JAUTXU010000044">
    <property type="protein sequence ID" value="KAK3716147.1"/>
    <property type="molecule type" value="Genomic_DNA"/>
</dbReference>
<organism evidence="1 2">
    <name type="scientific">Vermiconidia calcicola</name>
    <dbReference type="NCBI Taxonomy" id="1690605"/>
    <lineage>
        <taxon>Eukaryota</taxon>
        <taxon>Fungi</taxon>
        <taxon>Dikarya</taxon>
        <taxon>Ascomycota</taxon>
        <taxon>Pezizomycotina</taxon>
        <taxon>Dothideomycetes</taxon>
        <taxon>Dothideomycetidae</taxon>
        <taxon>Mycosphaerellales</taxon>
        <taxon>Extremaceae</taxon>
        <taxon>Vermiconidia</taxon>
    </lineage>
</organism>
<reference evidence="1" key="1">
    <citation type="submission" date="2023-07" db="EMBL/GenBank/DDBJ databases">
        <title>Black Yeasts Isolated from many extreme environments.</title>
        <authorList>
            <person name="Coleine C."/>
            <person name="Stajich J.E."/>
            <person name="Selbmann L."/>
        </authorList>
    </citation>
    <scope>NUCLEOTIDE SEQUENCE</scope>
    <source>
        <strain evidence="1">CCFEE 5714</strain>
    </source>
</reference>
<keyword evidence="2" id="KW-1185">Reference proteome</keyword>
<name>A0ACC3NG14_9PEZI</name>
<protein>
    <submittedName>
        <fullName evidence="1">Uncharacterized protein</fullName>
    </submittedName>
</protein>
<dbReference type="Proteomes" id="UP001281147">
    <property type="component" value="Unassembled WGS sequence"/>
</dbReference>
<gene>
    <name evidence="1" type="ORF">LTR37_006592</name>
</gene>
<proteinExistence type="predicted"/>
<evidence type="ECO:0000313" key="2">
    <source>
        <dbReference type="Proteomes" id="UP001281147"/>
    </source>
</evidence>
<evidence type="ECO:0000313" key="1">
    <source>
        <dbReference type="EMBL" id="KAK3716147.1"/>
    </source>
</evidence>
<sequence>MAALLLLRSEGKEKDLVLQNGPWHTFDWIRIWTLDLKDKDWIKEMRRVSNGLADEQYCDKLRREAPVSARYLEDHGVKFVHHDEPNVLLEFDTDQHFVFPEGGGNAIIQILMRDIKSYANADIIYQTEAQKLLTDDTGSIRGLKVRKNDGLLHDLLAPNVVLACGGFEGNQEMMARYVGRETHKLPLIAPGLKYNRGAGLRMCLEVGAGTAGSFDGMHCELVDTRAGKPDAVIWGHNYGIVVNKDSKRFYDEGQRHLFSTFEMIALECWRDQNQSCFFVTDDYIMQKFKGSWVYDTTDKPPEKSDTIEGLAEKMGLNPQDLKKTVDDYNASINDNEFDLMKLDGKATSGLSPNKTNWAQPITKGPFYGYPMTSHLTFTYGGVKTDLNSRVLSTNDVPIPGLYAAGEMTGLFYNEYPPATSCLRSMTFGRLAGAEIAQKFGGTDHIHSSGLAVLANRF</sequence>
<accession>A0ACC3NG14</accession>